<accession>A0ABS3NI23</accession>
<evidence type="ECO:0008006" key="3">
    <source>
        <dbReference type="Google" id="ProtNLM"/>
    </source>
</evidence>
<comment type="caution">
    <text evidence="1">The sequence shown here is derived from an EMBL/GenBank/DDBJ whole genome shotgun (WGS) entry which is preliminary data.</text>
</comment>
<organism evidence="1 2">
    <name type="scientific">Oceanisphaera pacifica</name>
    <dbReference type="NCBI Taxonomy" id="2818389"/>
    <lineage>
        <taxon>Bacteria</taxon>
        <taxon>Pseudomonadati</taxon>
        <taxon>Pseudomonadota</taxon>
        <taxon>Gammaproteobacteria</taxon>
        <taxon>Aeromonadales</taxon>
        <taxon>Aeromonadaceae</taxon>
        <taxon>Oceanisphaera</taxon>
    </lineage>
</organism>
<dbReference type="RefSeq" id="WP_208006061.1">
    <property type="nucleotide sequence ID" value="NZ_JAGDFX010000013.1"/>
</dbReference>
<evidence type="ECO:0000313" key="2">
    <source>
        <dbReference type="Proteomes" id="UP000664882"/>
    </source>
</evidence>
<dbReference type="EMBL" id="JAGDFX010000013">
    <property type="protein sequence ID" value="MBO1520180.1"/>
    <property type="molecule type" value="Genomic_DNA"/>
</dbReference>
<reference evidence="1 2" key="1">
    <citation type="submission" date="2021-03" db="EMBL/GenBank/DDBJ databases">
        <title>Oceanisphaera sp. nov., isolated from the intestine.</title>
        <authorList>
            <person name="Zhao L.-H."/>
            <person name="Shi L.-F."/>
        </authorList>
    </citation>
    <scope>NUCLEOTIDE SEQUENCE [LARGE SCALE GENOMIC DNA]</scope>
    <source>
        <strain evidence="1 2">DM8</strain>
    </source>
</reference>
<proteinExistence type="predicted"/>
<protein>
    <recommendedName>
        <fullName evidence="3">Apea-like HEPN domain-containing protein</fullName>
    </recommendedName>
</protein>
<evidence type="ECO:0000313" key="1">
    <source>
        <dbReference type="EMBL" id="MBO1520180.1"/>
    </source>
</evidence>
<dbReference type="Proteomes" id="UP000664882">
    <property type="component" value="Unassembled WGS sequence"/>
</dbReference>
<gene>
    <name evidence="1" type="ORF">J3U76_11190</name>
</gene>
<keyword evidence="2" id="KW-1185">Reference proteome</keyword>
<name>A0ABS3NI23_9GAMM</name>
<sequence length="194" mass="22488">MLRDVNGQVVQVRSGGIGELLKVVILQANGWASDFKYLVQKNKHKNIPPETINRDCPNWDSRWLISQTFTAMVLEAFYYDYILEKESKSKAEKQSSPVNRYAYIAETYLNQRNVAESNLFLQLDALNKVRRHWVHNKSADVGYYKFPEEHFSPGQCLAILIQVFSVFEKNDSSCLIAKVSIDILKREQEKLVRL</sequence>